<dbReference type="InterPro" id="IPR024964">
    <property type="entry name" value="CTLH/CRA"/>
</dbReference>
<dbReference type="InterPro" id="IPR050618">
    <property type="entry name" value="Ubq-SigPath_Reg"/>
</dbReference>
<dbReference type="PANTHER" id="PTHR12864">
    <property type="entry name" value="RAN BINDING PROTEIN 9-RELATED"/>
    <property type="match status" value="1"/>
</dbReference>
<dbReference type="SMART" id="SM00757">
    <property type="entry name" value="CRA"/>
    <property type="match status" value="1"/>
</dbReference>
<dbReference type="PROSITE" id="PS50896">
    <property type="entry name" value="LISH"/>
    <property type="match status" value="1"/>
</dbReference>
<reference evidence="2" key="1">
    <citation type="submission" date="2024-02" db="EMBL/GenBank/DDBJ databases">
        <authorList>
            <consortium name="ELIXIR-Norway"/>
            <consortium name="Elixir Norway"/>
        </authorList>
    </citation>
    <scope>NUCLEOTIDE SEQUENCE</scope>
</reference>
<accession>A0ABP0U262</accession>
<dbReference type="Proteomes" id="UP001497512">
    <property type="component" value="Chromosome 18"/>
</dbReference>
<sequence length="221" mass="24895">MWKEDGVIEPVLSGAAQKVSDSEVRKIVLSYLVHNCFKETAETFIACSGMKRTADCSVDIDKRKPIYNHVLEGNVLKAVELTNLLAVDLLPTNKDVHFELLTLHFVELVRAKDCAGALELAQKELRDFSEQEHYREKLQDCMALLAYEEPETSPMFSLLSMDHRQSVADALNCAILAHANLPSYTSMERLLQHTTVVRQYLNQELGKDGPPVFTLKAYLKG</sequence>
<dbReference type="EMBL" id="OZ019910">
    <property type="protein sequence ID" value="CAK9211190.1"/>
    <property type="molecule type" value="Genomic_DNA"/>
</dbReference>
<proteinExistence type="predicted"/>
<dbReference type="SMART" id="SM00668">
    <property type="entry name" value="CTLH"/>
    <property type="match status" value="1"/>
</dbReference>
<dbReference type="InterPro" id="IPR013144">
    <property type="entry name" value="CRA_dom"/>
</dbReference>
<evidence type="ECO:0000259" key="1">
    <source>
        <dbReference type="PROSITE" id="PS50897"/>
    </source>
</evidence>
<organism evidence="2 3">
    <name type="scientific">Sphagnum troendelagicum</name>
    <dbReference type="NCBI Taxonomy" id="128251"/>
    <lineage>
        <taxon>Eukaryota</taxon>
        <taxon>Viridiplantae</taxon>
        <taxon>Streptophyta</taxon>
        <taxon>Embryophyta</taxon>
        <taxon>Bryophyta</taxon>
        <taxon>Sphagnophytina</taxon>
        <taxon>Sphagnopsida</taxon>
        <taxon>Sphagnales</taxon>
        <taxon>Sphagnaceae</taxon>
        <taxon>Sphagnum</taxon>
    </lineage>
</organism>
<dbReference type="InterPro" id="IPR006594">
    <property type="entry name" value="LisH"/>
</dbReference>
<evidence type="ECO:0000313" key="2">
    <source>
        <dbReference type="EMBL" id="CAK9211190.1"/>
    </source>
</evidence>
<name>A0ABP0U262_9BRYO</name>
<dbReference type="InterPro" id="IPR006595">
    <property type="entry name" value="CTLH_C"/>
</dbReference>
<evidence type="ECO:0000313" key="3">
    <source>
        <dbReference type="Proteomes" id="UP001497512"/>
    </source>
</evidence>
<gene>
    <name evidence="2" type="ORF">CSSPTR1EN2_LOCUS10535</name>
</gene>
<protein>
    <recommendedName>
        <fullName evidence="1">CTLH domain-containing protein</fullName>
    </recommendedName>
</protein>
<feature type="domain" description="CTLH" evidence="1">
    <location>
        <begin position="59"/>
        <end position="116"/>
    </location>
</feature>
<keyword evidence="3" id="KW-1185">Reference proteome</keyword>
<dbReference type="Pfam" id="PF10607">
    <property type="entry name" value="CTLH"/>
    <property type="match status" value="1"/>
</dbReference>
<dbReference type="PROSITE" id="PS50897">
    <property type="entry name" value="CTLH"/>
    <property type="match status" value="1"/>
</dbReference>